<sequence length="69" mass="7670">MFMSAGFFSLLAVLGIMKYIAVDDYWYNIAAEDYEVVIKIFESIVLGGMDICSTAIWSDMDGNEGLCVL</sequence>
<evidence type="ECO:0000313" key="3">
    <source>
        <dbReference type="Proteomes" id="UP000822688"/>
    </source>
</evidence>
<keyword evidence="3" id="KW-1185">Reference proteome</keyword>
<evidence type="ECO:0000256" key="1">
    <source>
        <dbReference type="SAM" id="SignalP"/>
    </source>
</evidence>
<keyword evidence="1" id="KW-0732">Signal</keyword>
<comment type="caution">
    <text evidence="2">The sequence shown here is derived from an EMBL/GenBank/DDBJ whole genome shotgun (WGS) entry which is preliminary data.</text>
</comment>
<feature type="chain" id="PRO_5035725941" evidence="1">
    <location>
        <begin position="22"/>
        <end position="69"/>
    </location>
</feature>
<accession>A0A8T0GM41</accession>
<reference evidence="2" key="1">
    <citation type="submission" date="2020-06" db="EMBL/GenBank/DDBJ databases">
        <title>WGS assembly of Ceratodon purpureus strain R40.</title>
        <authorList>
            <person name="Carey S.B."/>
            <person name="Jenkins J."/>
            <person name="Shu S."/>
            <person name="Lovell J.T."/>
            <person name="Sreedasyam A."/>
            <person name="Maumus F."/>
            <person name="Tiley G.P."/>
            <person name="Fernandez-Pozo N."/>
            <person name="Barry K."/>
            <person name="Chen C."/>
            <person name="Wang M."/>
            <person name="Lipzen A."/>
            <person name="Daum C."/>
            <person name="Saski C.A."/>
            <person name="Payton A.C."/>
            <person name="Mcbreen J.C."/>
            <person name="Conrad R.E."/>
            <person name="Kollar L.M."/>
            <person name="Olsson S."/>
            <person name="Huttunen S."/>
            <person name="Landis J.B."/>
            <person name="Wickett N.J."/>
            <person name="Johnson M.G."/>
            <person name="Rensing S.A."/>
            <person name="Grimwood J."/>
            <person name="Schmutz J."/>
            <person name="Mcdaniel S.F."/>
        </authorList>
    </citation>
    <scope>NUCLEOTIDE SEQUENCE</scope>
    <source>
        <strain evidence="2">R40</strain>
    </source>
</reference>
<dbReference type="Proteomes" id="UP000822688">
    <property type="component" value="Chromosome 10"/>
</dbReference>
<dbReference type="EMBL" id="CM026431">
    <property type="protein sequence ID" value="KAG0560080.1"/>
    <property type="molecule type" value="Genomic_DNA"/>
</dbReference>
<feature type="signal peptide" evidence="1">
    <location>
        <begin position="1"/>
        <end position="21"/>
    </location>
</feature>
<evidence type="ECO:0000313" key="2">
    <source>
        <dbReference type="EMBL" id="KAG0560080.1"/>
    </source>
</evidence>
<organism evidence="2 3">
    <name type="scientific">Ceratodon purpureus</name>
    <name type="common">Fire moss</name>
    <name type="synonym">Dicranum purpureum</name>
    <dbReference type="NCBI Taxonomy" id="3225"/>
    <lineage>
        <taxon>Eukaryota</taxon>
        <taxon>Viridiplantae</taxon>
        <taxon>Streptophyta</taxon>
        <taxon>Embryophyta</taxon>
        <taxon>Bryophyta</taxon>
        <taxon>Bryophytina</taxon>
        <taxon>Bryopsida</taxon>
        <taxon>Dicranidae</taxon>
        <taxon>Pseudoditrichales</taxon>
        <taxon>Ditrichaceae</taxon>
        <taxon>Ceratodon</taxon>
    </lineage>
</organism>
<proteinExistence type="predicted"/>
<name>A0A8T0GM41_CERPU</name>
<dbReference type="AlphaFoldDB" id="A0A8T0GM41"/>
<gene>
    <name evidence="2" type="ORF">KC19_10G153200</name>
</gene>
<protein>
    <submittedName>
        <fullName evidence="2">Uncharacterized protein</fullName>
    </submittedName>
</protein>